<evidence type="ECO:0000256" key="3">
    <source>
        <dbReference type="ARBA" id="ARBA00009370"/>
    </source>
</evidence>
<dbReference type="Pfam" id="PF10502">
    <property type="entry name" value="Peptidase_S26"/>
    <property type="match status" value="1"/>
</dbReference>
<dbReference type="InterPro" id="IPR000223">
    <property type="entry name" value="Pept_S26A_signal_pept_1"/>
</dbReference>
<dbReference type="InterPro" id="IPR019533">
    <property type="entry name" value="Peptidase_S26"/>
</dbReference>
<keyword evidence="7" id="KW-1133">Transmembrane helix</keyword>
<dbReference type="GO" id="GO:0004252">
    <property type="term" value="F:serine-type endopeptidase activity"/>
    <property type="evidence" value="ECO:0007669"/>
    <property type="project" value="InterPro"/>
</dbReference>
<evidence type="ECO:0000256" key="5">
    <source>
        <dbReference type="ARBA" id="ARBA00022801"/>
    </source>
</evidence>
<feature type="domain" description="Peptidase S26" evidence="8">
    <location>
        <begin position="6"/>
        <end position="169"/>
    </location>
</feature>
<evidence type="ECO:0000256" key="4">
    <source>
        <dbReference type="ARBA" id="ARBA00013208"/>
    </source>
</evidence>
<dbReference type="PANTHER" id="PTHR43390:SF1">
    <property type="entry name" value="CHLOROPLAST PROCESSING PEPTIDASE"/>
    <property type="match status" value="1"/>
</dbReference>
<dbReference type="GO" id="GO:0009003">
    <property type="term" value="F:signal peptidase activity"/>
    <property type="evidence" value="ECO:0007669"/>
    <property type="project" value="UniProtKB-EC"/>
</dbReference>
<proteinExistence type="inferred from homology"/>
<organism evidence="9 10">
    <name type="scientific">Pelagirhabdus alkalitolerans</name>
    <dbReference type="NCBI Taxonomy" id="1612202"/>
    <lineage>
        <taxon>Bacteria</taxon>
        <taxon>Bacillati</taxon>
        <taxon>Bacillota</taxon>
        <taxon>Bacilli</taxon>
        <taxon>Bacillales</taxon>
        <taxon>Bacillaceae</taxon>
        <taxon>Pelagirhabdus</taxon>
    </lineage>
</organism>
<dbReference type="SUPFAM" id="SSF51306">
    <property type="entry name" value="LexA/Signal peptidase"/>
    <property type="match status" value="1"/>
</dbReference>
<reference evidence="10" key="1">
    <citation type="submission" date="2016-09" db="EMBL/GenBank/DDBJ databases">
        <authorList>
            <person name="Varghese N."/>
            <person name="Submissions S."/>
        </authorList>
    </citation>
    <scope>NUCLEOTIDE SEQUENCE [LARGE SCALE GENOMIC DNA]</scope>
    <source>
        <strain evidence="10">S5</strain>
    </source>
</reference>
<dbReference type="RefSeq" id="WP_090795439.1">
    <property type="nucleotide sequence ID" value="NZ_FMYI01000005.1"/>
</dbReference>
<dbReference type="PROSITE" id="PS00761">
    <property type="entry name" value="SPASE_I_3"/>
    <property type="match status" value="1"/>
</dbReference>
<feature type="active site" evidence="6">
    <location>
        <position position="74"/>
    </location>
</feature>
<keyword evidence="10" id="KW-1185">Reference proteome</keyword>
<evidence type="ECO:0000256" key="2">
    <source>
        <dbReference type="ARBA" id="ARBA00004401"/>
    </source>
</evidence>
<dbReference type="CDD" id="cd06530">
    <property type="entry name" value="S26_SPase_I"/>
    <property type="match status" value="1"/>
</dbReference>
<dbReference type="STRING" id="1612202.SAMN05421734_10576"/>
<dbReference type="Proteomes" id="UP000242949">
    <property type="component" value="Unassembled WGS sequence"/>
</dbReference>
<dbReference type="InterPro" id="IPR019757">
    <property type="entry name" value="Pept_S26A_signal_pept_1_Lys-AS"/>
</dbReference>
<evidence type="ECO:0000313" key="10">
    <source>
        <dbReference type="Proteomes" id="UP000242949"/>
    </source>
</evidence>
<comment type="catalytic activity">
    <reaction evidence="1 7">
        <text>Cleavage of hydrophobic, N-terminal signal or leader sequences from secreted and periplasmic proteins.</text>
        <dbReference type="EC" id="3.4.21.89"/>
    </reaction>
</comment>
<dbReference type="OrthoDB" id="9802919at2"/>
<protein>
    <recommendedName>
        <fullName evidence="4 7">Signal peptidase I</fullName>
        <ecNumber evidence="4 7">3.4.21.89</ecNumber>
    </recommendedName>
</protein>
<dbReference type="PANTHER" id="PTHR43390">
    <property type="entry name" value="SIGNAL PEPTIDASE I"/>
    <property type="match status" value="1"/>
</dbReference>
<comment type="similarity">
    <text evidence="3 7">Belongs to the peptidase S26 family.</text>
</comment>
<dbReference type="Gene3D" id="2.10.109.10">
    <property type="entry name" value="Umud Fragment, subunit A"/>
    <property type="match status" value="1"/>
</dbReference>
<evidence type="ECO:0000313" key="9">
    <source>
        <dbReference type="EMBL" id="SDC19357.1"/>
    </source>
</evidence>
<sequence>MVNEIISWIKAIVISLVIVLVVREFVMTPSIVKGDSMLPNLSDGDRIIISKLHTINRFDEIAFMSPDTNDNYVKRVVGMPGDRVQIIDDILYINGTPYEEAYLDDLEAPLIEEGFFTRDFDLERDQGYQVVPEGFYFVLGDNRPISRDSRDFGIIEKDSVIGEVIFRIWPLEGVGTINPEL</sequence>
<evidence type="ECO:0000256" key="1">
    <source>
        <dbReference type="ARBA" id="ARBA00000677"/>
    </source>
</evidence>
<feature type="active site" evidence="6">
    <location>
        <position position="36"/>
    </location>
</feature>
<evidence type="ECO:0000256" key="7">
    <source>
        <dbReference type="RuleBase" id="RU362042"/>
    </source>
</evidence>
<keyword evidence="5 7" id="KW-0378">Hydrolase</keyword>
<dbReference type="InterPro" id="IPR036286">
    <property type="entry name" value="LexA/Signal_pep-like_sf"/>
</dbReference>
<evidence type="ECO:0000256" key="6">
    <source>
        <dbReference type="PIRSR" id="PIRSR600223-1"/>
    </source>
</evidence>
<dbReference type="GO" id="GO:0006465">
    <property type="term" value="P:signal peptide processing"/>
    <property type="evidence" value="ECO:0007669"/>
    <property type="project" value="InterPro"/>
</dbReference>
<dbReference type="EC" id="3.4.21.89" evidence="4 7"/>
<dbReference type="GO" id="GO:0005886">
    <property type="term" value="C:plasma membrane"/>
    <property type="evidence" value="ECO:0007669"/>
    <property type="project" value="UniProtKB-SubCell"/>
</dbReference>
<dbReference type="InterPro" id="IPR019758">
    <property type="entry name" value="Pept_S26A_signal_pept_1_CS"/>
</dbReference>
<keyword evidence="7" id="KW-0645">Protease</keyword>
<dbReference type="AlphaFoldDB" id="A0A1G6JKZ6"/>
<comment type="subcellular location">
    <subcellularLocation>
        <location evidence="2">Cell membrane</location>
        <topology evidence="2">Single-pass type II membrane protein</topology>
    </subcellularLocation>
    <subcellularLocation>
        <location evidence="7">Membrane</location>
        <topology evidence="7">Single-pass type II membrane protein</topology>
    </subcellularLocation>
</comment>
<gene>
    <name evidence="9" type="ORF">SAMN05421734_10576</name>
</gene>
<evidence type="ECO:0000259" key="8">
    <source>
        <dbReference type="Pfam" id="PF10502"/>
    </source>
</evidence>
<dbReference type="PRINTS" id="PR00727">
    <property type="entry name" value="LEADERPTASE"/>
</dbReference>
<feature type="transmembrane region" description="Helical" evidence="7">
    <location>
        <begin position="6"/>
        <end position="26"/>
    </location>
</feature>
<accession>A0A1G6JKZ6</accession>
<name>A0A1G6JKZ6_9BACI</name>
<dbReference type="EMBL" id="FMYI01000005">
    <property type="protein sequence ID" value="SDC19357.1"/>
    <property type="molecule type" value="Genomic_DNA"/>
</dbReference>
<dbReference type="NCBIfam" id="TIGR02227">
    <property type="entry name" value="sigpep_I_bact"/>
    <property type="match status" value="1"/>
</dbReference>
<dbReference type="PROSITE" id="PS00760">
    <property type="entry name" value="SPASE_I_2"/>
    <property type="match status" value="1"/>
</dbReference>
<keyword evidence="7" id="KW-0472">Membrane</keyword>
<keyword evidence="7" id="KW-0812">Transmembrane</keyword>